<comment type="caution">
    <text evidence="2">The sequence shown here is derived from an EMBL/GenBank/DDBJ whole genome shotgun (WGS) entry which is preliminary data.</text>
</comment>
<dbReference type="AlphaFoldDB" id="A0A4Y2LU64"/>
<keyword evidence="3" id="KW-1185">Reference proteome</keyword>
<organism evidence="2 3">
    <name type="scientific">Araneus ventricosus</name>
    <name type="common">Orbweaver spider</name>
    <name type="synonym">Epeira ventricosa</name>
    <dbReference type="NCBI Taxonomy" id="182803"/>
    <lineage>
        <taxon>Eukaryota</taxon>
        <taxon>Metazoa</taxon>
        <taxon>Ecdysozoa</taxon>
        <taxon>Arthropoda</taxon>
        <taxon>Chelicerata</taxon>
        <taxon>Arachnida</taxon>
        <taxon>Araneae</taxon>
        <taxon>Araneomorphae</taxon>
        <taxon>Entelegynae</taxon>
        <taxon>Araneoidea</taxon>
        <taxon>Araneidae</taxon>
        <taxon>Araneus</taxon>
    </lineage>
</organism>
<name>A0A4Y2LU64_ARAVE</name>
<dbReference type="EMBL" id="BGPR01120196">
    <property type="protein sequence ID" value="GBN17954.1"/>
    <property type="molecule type" value="Genomic_DNA"/>
</dbReference>
<evidence type="ECO:0000256" key="1">
    <source>
        <dbReference type="SAM" id="MobiDB-lite"/>
    </source>
</evidence>
<feature type="region of interest" description="Disordered" evidence="1">
    <location>
        <begin position="25"/>
        <end position="61"/>
    </location>
</feature>
<reference evidence="2 3" key="1">
    <citation type="journal article" date="2019" name="Sci. Rep.">
        <title>Orb-weaving spider Araneus ventricosus genome elucidates the spidroin gene catalogue.</title>
        <authorList>
            <person name="Kono N."/>
            <person name="Nakamura H."/>
            <person name="Ohtoshi R."/>
            <person name="Moran D.A.P."/>
            <person name="Shinohara A."/>
            <person name="Yoshida Y."/>
            <person name="Fujiwara M."/>
            <person name="Mori M."/>
            <person name="Tomita M."/>
            <person name="Arakawa K."/>
        </authorList>
    </citation>
    <scope>NUCLEOTIDE SEQUENCE [LARGE SCALE GENOMIC DNA]</scope>
</reference>
<protein>
    <submittedName>
        <fullName evidence="2">Uncharacterized protein</fullName>
    </submittedName>
</protein>
<dbReference type="Proteomes" id="UP000499080">
    <property type="component" value="Unassembled WGS sequence"/>
</dbReference>
<gene>
    <name evidence="2" type="ORF">AVEN_233961_1</name>
</gene>
<proteinExistence type="predicted"/>
<sequence length="138" mass="15516">MKVSTYLSPGCTALSHINGFHLPRVENTSRTCPSRRSTPFPTNGRPSVNQPFFTDSPAGSHSAWSQAESLVRSLHLPRRTPSHLLHHRASPKTDDELRFEKSHPKQKITLYGTSIMLTKSILCSQRLTIAIACRMHRD</sequence>
<feature type="compositionally biased region" description="Polar residues" evidence="1">
    <location>
        <begin position="26"/>
        <end position="61"/>
    </location>
</feature>
<accession>A0A4Y2LU64</accession>
<evidence type="ECO:0000313" key="3">
    <source>
        <dbReference type="Proteomes" id="UP000499080"/>
    </source>
</evidence>
<evidence type="ECO:0000313" key="2">
    <source>
        <dbReference type="EMBL" id="GBN17954.1"/>
    </source>
</evidence>